<dbReference type="InParanoid" id="A0A0V0QGK4"/>
<keyword evidence="1" id="KW-0812">Transmembrane</keyword>
<evidence type="ECO:0000256" key="1">
    <source>
        <dbReference type="SAM" id="Phobius"/>
    </source>
</evidence>
<organism evidence="2 3">
    <name type="scientific">Pseudocohnilembus persalinus</name>
    <name type="common">Ciliate</name>
    <dbReference type="NCBI Taxonomy" id="266149"/>
    <lineage>
        <taxon>Eukaryota</taxon>
        <taxon>Sar</taxon>
        <taxon>Alveolata</taxon>
        <taxon>Ciliophora</taxon>
        <taxon>Intramacronucleata</taxon>
        <taxon>Oligohymenophorea</taxon>
        <taxon>Scuticociliatia</taxon>
        <taxon>Philasterida</taxon>
        <taxon>Pseudocohnilembidae</taxon>
        <taxon>Pseudocohnilembus</taxon>
    </lineage>
</organism>
<dbReference type="AlphaFoldDB" id="A0A0V0QGK4"/>
<feature type="transmembrane region" description="Helical" evidence="1">
    <location>
        <begin position="165"/>
        <end position="184"/>
    </location>
</feature>
<gene>
    <name evidence="2" type="ORF">PPERSA_01249</name>
</gene>
<accession>A0A0V0QGK4</accession>
<sequence length="359" mass="42108">MQKNKKTYKDFDFTELSKPKIPKNLNITQKIRQAEIPFDESQQDALSDRGSFKSQFSKLSHNQNQANDTQGKIKSLDQTLQFTSKNVIQQRINKSQNSTQHTQFYTSRNSSMSLASDENYFVQDDYETITVAAFTQLFTYLINAYIVYCYFLLDWQHYYYYGELMYVGVAALMRCASISFKYATYDQYQYFRVKNQFLNLGSIGSEIILQQWFKQTSEVQFEEIYFQMRRHEVDDSLFFVAFMVNPTPNQLNLIQKNIIELADYSKKAQFQPEPVGHQVSKGENQFLFGYGILKLLLDHFHKRQSSVRKRLVILAFVIALSRNSIPFLTRFQESKHVLGSQISENIGIILTAFCTVHYY</sequence>
<feature type="transmembrane region" description="Helical" evidence="1">
    <location>
        <begin position="129"/>
        <end position="153"/>
    </location>
</feature>
<keyword evidence="1" id="KW-0472">Membrane</keyword>
<proteinExistence type="predicted"/>
<comment type="caution">
    <text evidence="2">The sequence shown here is derived from an EMBL/GenBank/DDBJ whole genome shotgun (WGS) entry which is preliminary data.</text>
</comment>
<evidence type="ECO:0008006" key="4">
    <source>
        <dbReference type="Google" id="ProtNLM"/>
    </source>
</evidence>
<protein>
    <recommendedName>
        <fullName evidence="4">Transmembrane protein</fullName>
    </recommendedName>
</protein>
<reference evidence="2 3" key="1">
    <citation type="journal article" date="2015" name="Sci. Rep.">
        <title>Genome of the facultative scuticociliatosis pathogen Pseudocohnilembus persalinus provides insight into its virulence through horizontal gene transfer.</title>
        <authorList>
            <person name="Xiong J."/>
            <person name="Wang G."/>
            <person name="Cheng J."/>
            <person name="Tian M."/>
            <person name="Pan X."/>
            <person name="Warren A."/>
            <person name="Jiang C."/>
            <person name="Yuan D."/>
            <person name="Miao W."/>
        </authorList>
    </citation>
    <scope>NUCLEOTIDE SEQUENCE [LARGE SCALE GENOMIC DNA]</scope>
    <source>
        <strain evidence="2">36N120E</strain>
    </source>
</reference>
<evidence type="ECO:0000313" key="3">
    <source>
        <dbReference type="Proteomes" id="UP000054937"/>
    </source>
</evidence>
<dbReference type="EMBL" id="LDAU01000170">
    <property type="protein sequence ID" value="KRX01346.1"/>
    <property type="molecule type" value="Genomic_DNA"/>
</dbReference>
<keyword evidence="1" id="KW-1133">Transmembrane helix</keyword>
<evidence type="ECO:0000313" key="2">
    <source>
        <dbReference type="EMBL" id="KRX01346.1"/>
    </source>
</evidence>
<dbReference type="Proteomes" id="UP000054937">
    <property type="component" value="Unassembled WGS sequence"/>
</dbReference>
<name>A0A0V0QGK4_PSEPJ</name>
<dbReference type="OrthoDB" id="312646at2759"/>
<keyword evidence="3" id="KW-1185">Reference proteome</keyword>